<dbReference type="GO" id="GO:0006313">
    <property type="term" value="P:DNA transposition"/>
    <property type="evidence" value="ECO:0007669"/>
    <property type="project" value="InterPro"/>
</dbReference>
<dbReference type="STRING" id="1123357.SAMN02745244_01972"/>
<name>A0A1M6HFE7_9ACTN</name>
<reference evidence="2 3" key="1">
    <citation type="submission" date="2016-11" db="EMBL/GenBank/DDBJ databases">
        <authorList>
            <person name="Jaros S."/>
            <person name="Januszkiewicz K."/>
            <person name="Wedrychowicz H."/>
        </authorList>
    </citation>
    <scope>NUCLEOTIDE SEQUENCE [LARGE SCALE GENOMIC DNA]</scope>
    <source>
        <strain evidence="2 3">DSM 12906</strain>
    </source>
</reference>
<dbReference type="GO" id="GO:0004803">
    <property type="term" value="F:transposase activity"/>
    <property type="evidence" value="ECO:0007669"/>
    <property type="project" value="InterPro"/>
</dbReference>
<evidence type="ECO:0000259" key="1">
    <source>
        <dbReference type="Pfam" id="PF02371"/>
    </source>
</evidence>
<accession>A0A1M6HFE7</accession>
<feature type="domain" description="Transposase IS116/IS110/IS902 C-terminal" evidence="1">
    <location>
        <begin position="2"/>
        <end position="73"/>
    </location>
</feature>
<keyword evidence="3" id="KW-1185">Reference proteome</keyword>
<sequence>MGAELIAAAWDLAGYPNSGRLASAAGLVPVPRDSGRRTGNLHRPMRYSRKLRRVFYLSASAAMMREGPNRDYYLKKRGQGHRHVQALIALARRRVDVLWALLRDNRPFELAPPMREPVARTA</sequence>
<dbReference type="AlphaFoldDB" id="A0A1M6HFE7"/>
<dbReference type="PANTHER" id="PTHR33055:SF3">
    <property type="entry name" value="PUTATIVE TRANSPOSASE FOR IS117-RELATED"/>
    <property type="match status" value="1"/>
</dbReference>
<dbReference type="InterPro" id="IPR047650">
    <property type="entry name" value="Transpos_IS110"/>
</dbReference>
<dbReference type="EMBL" id="FQZG01000032">
    <property type="protein sequence ID" value="SHJ20941.1"/>
    <property type="molecule type" value="Genomic_DNA"/>
</dbReference>
<organism evidence="2 3">
    <name type="scientific">Tessaracoccus bendigoensis DSM 12906</name>
    <dbReference type="NCBI Taxonomy" id="1123357"/>
    <lineage>
        <taxon>Bacteria</taxon>
        <taxon>Bacillati</taxon>
        <taxon>Actinomycetota</taxon>
        <taxon>Actinomycetes</taxon>
        <taxon>Propionibacteriales</taxon>
        <taxon>Propionibacteriaceae</taxon>
        <taxon>Tessaracoccus</taxon>
    </lineage>
</organism>
<evidence type="ECO:0000313" key="3">
    <source>
        <dbReference type="Proteomes" id="UP000184512"/>
    </source>
</evidence>
<dbReference type="Proteomes" id="UP000184512">
    <property type="component" value="Unassembled WGS sequence"/>
</dbReference>
<dbReference type="InterPro" id="IPR003346">
    <property type="entry name" value="Transposase_20"/>
</dbReference>
<dbReference type="GO" id="GO:0003677">
    <property type="term" value="F:DNA binding"/>
    <property type="evidence" value="ECO:0007669"/>
    <property type="project" value="InterPro"/>
</dbReference>
<evidence type="ECO:0000313" key="2">
    <source>
        <dbReference type="EMBL" id="SHJ20941.1"/>
    </source>
</evidence>
<proteinExistence type="predicted"/>
<dbReference type="PANTHER" id="PTHR33055">
    <property type="entry name" value="TRANSPOSASE FOR INSERTION SEQUENCE ELEMENT IS1111A"/>
    <property type="match status" value="1"/>
</dbReference>
<dbReference type="Pfam" id="PF02371">
    <property type="entry name" value="Transposase_20"/>
    <property type="match status" value="1"/>
</dbReference>
<gene>
    <name evidence="2" type="ORF">SAMN02745244_01972</name>
</gene>
<protein>
    <submittedName>
        <fullName evidence="2">Transposase IS116/IS110/IS902 family protein</fullName>
    </submittedName>
</protein>